<dbReference type="AlphaFoldDB" id="A0ABD6DDH1"/>
<keyword evidence="2" id="KW-1185">Reference proteome</keyword>
<reference evidence="1 2" key="1">
    <citation type="journal article" date="2019" name="Int. J. Syst. Evol. Microbiol.">
        <title>The Global Catalogue of Microorganisms (GCM) 10K type strain sequencing project: providing services to taxonomists for standard genome sequencing and annotation.</title>
        <authorList>
            <consortium name="The Broad Institute Genomics Platform"/>
            <consortium name="The Broad Institute Genome Sequencing Center for Infectious Disease"/>
            <person name="Wu L."/>
            <person name="Ma J."/>
        </authorList>
    </citation>
    <scope>NUCLEOTIDE SEQUENCE [LARGE SCALE GENOMIC DNA]</scope>
    <source>
        <strain evidence="1 2">CGMCC 1.10390</strain>
    </source>
</reference>
<sequence length="486" mass="52061">MTDEHTTGLTRRRILGGIGAVGVASVGAGLGTSAYFSDTESFEGNSLTAGELDLKVGWQQVYYGPNGLEPDAGPVRPRNDDLGEFVNANPDHDGDGEQSIDTEDGVYDWNMGGPTGADTDVTDVIDCDNVEEDYAEMFGDQETLVALDDVKPGDGGQITFNLCLCDNPGYIWLTLANFVEGENGITEPEGEVDSTPDDGELAEHVNVYVALDENCNSRFNDADTTVWSGTLAEAREEVETGSNGLLLSEDCFEGGECHCVNVGWEVPEDVGNVIQTDSVGFDIGFYTEQCRHNPDPCPCLADEFVVEAGGEQHCITAIEHDMTVDEFYNYSPHQAGEPALGYTESDRSQLFLYRNTGTGDTHLVMIHDTVSDGSGGAVTFEFDFEGIAPGSWAVQDDPEDVYTTDSGVISQADWTWANAPTDGGAIPVDGDPFRVDITPAFNDAAERAPLNPGEITSWVALSGDDAVVDLPMDEPVSIYPCDGSDL</sequence>
<evidence type="ECO:0000313" key="2">
    <source>
        <dbReference type="Proteomes" id="UP001597034"/>
    </source>
</evidence>
<accession>A0ABD6DDH1</accession>
<protein>
    <submittedName>
        <fullName evidence="1">SipW-dependent-type signal peptide-containing protein</fullName>
    </submittedName>
</protein>
<name>A0ABD6DDH1_9EURY</name>
<dbReference type="PROSITE" id="PS51318">
    <property type="entry name" value="TAT"/>
    <property type="match status" value="1"/>
</dbReference>
<evidence type="ECO:0000313" key="1">
    <source>
        <dbReference type="EMBL" id="MFD1644272.1"/>
    </source>
</evidence>
<dbReference type="NCBIfam" id="TIGR04088">
    <property type="entry name" value="cognate_SipW"/>
    <property type="match status" value="1"/>
</dbReference>
<dbReference type="InterPro" id="IPR006311">
    <property type="entry name" value="TAT_signal"/>
</dbReference>
<comment type="caution">
    <text evidence="1">The sequence shown here is derived from an EMBL/GenBank/DDBJ whole genome shotgun (WGS) entry which is preliminary data.</text>
</comment>
<organism evidence="1 2">
    <name type="scientific">Haloarchaeobius litoreus</name>
    <dbReference type="NCBI Taxonomy" id="755306"/>
    <lineage>
        <taxon>Archaea</taxon>
        <taxon>Methanobacteriati</taxon>
        <taxon>Methanobacteriota</taxon>
        <taxon>Stenosarchaea group</taxon>
        <taxon>Halobacteria</taxon>
        <taxon>Halobacteriales</taxon>
        <taxon>Halorubellaceae</taxon>
        <taxon>Haloarchaeobius</taxon>
    </lineage>
</organism>
<dbReference type="RefSeq" id="WP_256399550.1">
    <property type="nucleotide sequence ID" value="NZ_JANHJR010000002.1"/>
</dbReference>
<gene>
    <name evidence="1" type="ORF">ACFSBL_01105</name>
</gene>
<dbReference type="EMBL" id="JBHUDO010000001">
    <property type="protein sequence ID" value="MFD1644272.1"/>
    <property type="molecule type" value="Genomic_DNA"/>
</dbReference>
<proteinExistence type="predicted"/>
<dbReference type="InterPro" id="IPR023833">
    <property type="entry name" value="Signal_pept_SipW-depend-type"/>
</dbReference>
<dbReference type="Proteomes" id="UP001597034">
    <property type="component" value="Unassembled WGS sequence"/>
</dbReference>